<dbReference type="Pfam" id="PF11898">
    <property type="entry name" value="DUF3418"/>
    <property type="match status" value="1"/>
</dbReference>
<keyword evidence="3 7" id="KW-0347">Helicase</keyword>
<dbReference type="SMART" id="SM00487">
    <property type="entry name" value="DEXDc"/>
    <property type="match status" value="1"/>
</dbReference>
<organism evidence="7 8">
    <name type="scientific">Arenicella xantha</name>
    <dbReference type="NCBI Taxonomy" id="644221"/>
    <lineage>
        <taxon>Bacteria</taxon>
        <taxon>Pseudomonadati</taxon>
        <taxon>Pseudomonadota</taxon>
        <taxon>Gammaproteobacteria</taxon>
        <taxon>Arenicellales</taxon>
        <taxon>Arenicellaceae</taxon>
        <taxon>Arenicella</taxon>
    </lineage>
</organism>
<dbReference type="SMART" id="SM00382">
    <property type="entry name" value="AAA"/>
    <property type="match status" value="1"/>
</dbReference>
<dbReference type="Gene3D" id="1.20.120.1080">
    <property type="match status" value="1"/>
</dbReference>
<keyword evidence="8" id="KW-1185">Reference proteome</keyword>
<keyword evidence="1" id="KW-0547">Nucleotide-binding</keyword>
<sequence>MPKAKPTSKTPLASTIIFPDSLPICQRRDEIAELIKANQVVIVAGETGSGKTTQLPKICLSLGYGEKGLIGHTQPRRIAARTVADRIASELKTALGETVGYQVRFKDLSSANTRIKLMTDGVLLSEFQHDRLLRKYEVIIIDEAHERSLNIDFILGLLKPLASKRPDLKIIITSATIDLEKFAEHFSHNEVPAPIIEVSGRTYPVETIYQPIETENEALPDTITRTVESVLRDEAKGKYRASGDILIFCAGERDIRETAQSLRRAELPIDVLPLYSRLSVAEQNKVFKPAHRRKVVLATNVAETSITVPGIAYVIDPGLARISRYSFRSKIQRLPIEAVSQASANQRMGRCGRVANGVCIRLYSKADFDQRPLFTPAEILRSNLASVILKMLRLKIRNIYDFEFLDKPDRRLLNDGYKLLQELNAIDTSKRLTTIGRQMSDLSIDPKFARILVAANEQGCLTDGLVLLSVLSIQDPRERPAEKQQTADQSHKTLFHPASDLFTYLNLWQAVLNARDSMSNSKFKSHCGAQYWSIARIFEWRELKHQLATQCRRLGWKIDAWQPLTLPAPADKKPKRIDFDKRYETLHRALLSGLLSNIALKDIDGEYLAARSRRISIFPGSSQAKRQPKWLVAGELLETSRVFAHSVGEVKPEWIIQASAHLLSYNHSAPHYHVRSGSVKAYRKTLLYGLVLRDKEPVNYSPINPSESRSVFIQQALVNQLYQPRNKHAEFVEHNRKLIKQIEKIETKTRKRNLLVNDDAIFDFYAQRLPETISNRADLELWLSKGNQDSLKLTREQLLISNVDEQEVAQFPDHIEVHGKRISIEYKFNPGQHSDGVTMVIPISVLAPFPVHVGEWLVPGLLREKCIALIKTLPKSIRRNFAPAADAIDRVLTKLTPGNHALHQQLAEVLYKTRGVKVQGSDFCLEKLDSYYQMNYRVIDVDGSLVNEGRDLLVLKSEYADAVQESVHSNHASERTNLEQHKLRSWDFGDLPRQVQYQHQGLTVQAYPMLCVSSDDTIDLLIHDDMQIAHYHTQRGIIALGKKTLSNTTQKQAYKYLRKELMPRSQKKPTGLNALAAQLNSIGPSSAERDTWVEELIDAGLYAACFLESEELIRTQADFETALARGAKDWVRKSIELEGALSTALQQRDDLFNSLKRIKVVSIPVDSALEDIKAQLYRLFNPTFLRYTNLATLKQYPRYLRAIEARLDKLGQNKPETTALLSLQHKLDARINELCRNDQDLDFAYLTYPRLAEFALLLEEWRVSIFAQHLKTQAPVSEKRLNTFWQQHIQPSH</sequence>
<dbReference type="InParanoid" id="A0A395JQD4"/>
<dbReference type="GO" id="GO:0005524">
    <property type="term" value="F:ATP binding"/>
    <property type="evidence" value="ECO:0007669"/>
    <property type="project" value="UniProtKB-KW"/>
</dbReference>
<evidence type="ECO:0000256" key="3">
    <source>
        <dbReference type="ARBA" id="ARBA00022806"/>
    </source>
</evidence>
<dbReference type="InterPro" id="IPR007502">
    <property type="entry name" value="Helicase-assoc_dom"/>
</dbReference>
<dbReference type="InterPro" id="IPR011545">
    <property type="entry name" value="DEAD/DEAH_box_helicase_dom"/>
</dbReference>
<evidence type="ECO:0000256" key="4">
    <source>
        <dbReference type="ARBA" id="ARBA00022840"/>
    </source>
</evidence>
<dbReference type="InterPro" id="IPR011709">
    <property type="entry name" value="DEAD-box_helicase_OB_fold"/>
</dbReference>
<evidence type="ECO:0000259" key="6">
    <source>
        <dbReference type="PROSITE" id="PS51194"/>
    </source>
</evidence>
<dbReference type="OrthoDB" id="9805617at2"/>
<dbReference type="FunFam" id="1.20.120.1080:FF:000005">
    <property type="entry name" value="ATP-dependent helicase HrpA"/>
    <property type="match status" value="1"/>
</dbReference>
<name>A0A395JQD4_9GAMM</name>
<dbReference type="InterPro" id="IPR010222">
    <property type="entry name" value="RNA_helicase_HrpA"/>
</dbReference>
<dbReference type="InterPro" id="IPR014001">
    <property type="entry name" value="Helicase_ATP-bd"/>
</dbReference>
<dbReference type="EMBL" id="QNRT01000002">
    <property type="protein sequence ID" value="RBP50930.1"/>
    <property type="molecule type" value="Genomic_DNA"/>
</dbReference>
<dbReference type="NCBIfam" id="TIGR01967">
    <property type="entry name" value="DEAH_box_HrpA"/>
    <property type="match status" value="1"/>
</dbReference>
<dbReference type="PANTHER" id="PTHR18934">
    <property type="entry name" value="ATP-DEPENDENT RNA HELICASE"/>
    <property type="match status" value="1"/>
</dbReference>
<comment type="caution">
    <text evidence="7">The sequence shown here is derived from an EMBL/GenBank/DDBJ whole genome shotgun (WGS) entry which is preliminary data.</text>
</comment>
<dbReference type="Proteomes" id="UP000253083">
    <property type="component" value="Unassembled WGS sequence"/>
</dbReference>
<dbReference type="SMART" id="SM00490">
    <property type="entry name" value="HELICc"/>
    <property type="match status" value="1"/>
</dbReference>
<evidence type="ECO:0000259" key="5">
    <source>
        <dbReference type="PROSITE" id="PS51192"/>
    </source>
</evidence>
<keyword evidence="4" id="KW-0067">ATP-binding</keyword>
<feature type="domain" description="Helicase ATP-binding" evidence="5">
    <location>
        <begin position="32"/>
        <end position="195"/>
    </location>
</feature>
<keyword evidence="2" id="KW-0378">Hydrolase</keyword>
<dbReference type="InterPro" id="IPR001650">
    <property type="entry name" value="Helicase_C-like"/>
</dbReference>
<dbReference type="PROSITE" id="PS51192">
    <property type="entry name" value="HELICASE_ATP_BIND_1"/>
    <property type="match status" value="1"/>
</dbReference>
<evidence type="ECO:0000313" key="7">
    <source>
        <dbReference type="EMBL" id="RBP50930.1"/>
    </source>
</evidence>
<evidence type="ECO:0000256" key="2">
    <source>
        <dbReference type="ARBA" id="ARBA00022801"/>
    </source>
</evidence>
<dbReference type="Pfam" id="PF00271">
    <property type="entry name" value="Helicase_C"/>
    <property type="match status" value="1"/>
</dbReference>
<dbReference type="Pfam" id="PF21010">
    <property type="entry name" value="HA2_C"/>
    <property type="match status" value="1"/>
</dbReference>
<dbReference type="SUPFAM" id="SSF52540">
    <property type="entry name" value="P-loop containing nucleoside triphosphate hydrolases"/>
    <property type="match status" value="1"/>
</dbReference>
<proteinExistence type="predicted"/>
<dbReference type="SMART" id="SM00847">
    <property type="entry name" value="HA2"/>
    <property type="match status" value="1"/>
</dbReference>
<dbReference type="InterPro" id="IPR024590">
    <property type="entry name" value="HrpA_C"/>
</dbReference>
<dbReference type="InterPro" id="IPR027417">
    <property type="entry name" value="P-loop_NTPase"/>
</dbReference>
<dbReference type="CDD" id="cd18791">
    <property type="entry name" value="SF2_C_RHA"/>
    <property type="match status" value="1"/>
</dbReference>
<dbReference type="Pfam" id="PF07717">
    <property type="entry name" value="OB_NTP_bind"/>
    <property type="match status" value="1"/>
</dbReference>
<protein>
    <submittedName>
        <fullName evidence="7">ATP-dependent helicase HrpA</fullName>
    </submittedName>
</protein>
<evidence type="ECO:0000313" key="8">
    <source>
        <dbReference type="Proteomes" id="UP000253083"/>
    </source>
</evidence>
<dbReference type="InterPro" id="IPR003593">
    <property type="entry name" value="AAA+_ATPase"/>
</dbReference>
<dbReference type="Pfam" id="PF00270">
    <property type="entry name" value="DEAD"/>
    <property type="match status" value="1"/>
</dbReference>
<evidence type="ECO:0000256" key="1">
    <source>
        <dbReference type="ARBA" id="ARBA00022741"/>
    </source>
</evidence>
<dbReference type="PROSITE" id="PS51194">
    <property type="entry name" value="HELICASE_CTER"/>
    <property type="match status" value="1"/>
</dbReference>
<dbReference type="PANTHER" id="PTHR18934:SF99">
    <property type="entry name" value="ATP-DEPENDENT RNA HELICASE DHX37-RELATED"/>
    <property type="match status" value="1"/>
</dbReference>
<gene>
    <name evidence="7" type="ORF">DFR28_102347</name>
</gene>
<feature type="domain" description="Helicase C-terminal" evidence="6">
    <location>
        <begin position="222"/>
        <end position="395"/>
    </location>
</feature>
<dbReference type="GO" id="GO:0003724">
    <property type="term" value="F:RNA helicase activity"/>
    <property type="evidence" value="ECO:0007669"/>
    <property type="project" value="InterPro"/>
</dbReference>
<dbReference type="InterPro" id="IPR048333">
    <property type="entry name" value="HA2_WH"/>
</dbReference>
<dbReference type="Pfam" id="PF04408">
    <property type="entry name" value="WHD_HA2"/>
    <property type="match status" value="1"/>
</dbReference>
<accession>A0A395JQD4</accession>
<reference evidence="7 8" key="1">
    <citation type="submission" date="2018-06" db="EMBL/GenBank/DDBJ databases">
        <title>Genomic Encyclopedia of Type Strains, Phase IV (KMG-IV): sequencing the most valuable type-strain genomes for metagenomic binning, comparative biology and taxonomic classification.</title>
        <authorList>
            <person name="Goeker M."/>
        </authorList>
    </citation>
    <scope>NUCLEOTIDE SEQUENCE [LARGE SCALE GENOMIC DNA]</scope>
    <source>
        <strain evidence="7 8">DSM 24032</strain>
    </source>
</reference>
<dbReference type="Gene3D" id="3.40.50.300">
    <property type="entry name" value="P-loop containing nucleotide triphosphate hydrolases"/>
    <property type="match status" value="2"/>
</dbReference>
<dbReference type="FunCoup" id="A0A395JQD4">
    <property type="interactions" value="324"/>
</dbReference>
<dbReference type="RefSeq" id="WP_113953739.1">
    <property type="nucleotide sequence ID" value="NZ_QNRT01000002.1"/>
</dbReference>
<dbReference type="GO" id="GO:0003723">
    <property type="term" value="F:RNA binding"/>
    <property type="evidence" value="ECO:0007669"/>
    <property type="project" value="TreeGrafter"/>
</dbReference>
<dbReference type="GO" id="GO:0016787">
    <property type="term" value="F:hydrolase activity"/>
    <property type="evidence" value="ECO:0007669"/>
    <property type="project" value="UniProtKB-KW"/>
</dbReference>